<dbReference type="EMBL" id="LAZR01004721">
    <property type="protein sequence ID" value="KKN06155.1"/>
    <property type="molecule type" value="Genomic_DNA"/>
</dbReference>
<feature type="transmembrane region" description="Helical" evidence="1">
    <location>
        <begin position="151"/>
        <end position="171"/>
    </location>
</feature>
<protein>
    <submittedName>
        <fullName evidence="2">Uncharacterized protein</fullName>
    </submittedName>
</protein>
<feature type="transmembrane region" description="Helical" evidence="1">
    <location>
        <begin position="222"/>
        <end position="247"/>
    </location>
</feature>
<dbReference type="AlphaFoldDB" id="A0A0F9MFM1"/>
<accession>A0A0F9MFM1</accession>
<proteinExistence type="predicted"/>
<keyword evidence="1" id="KW-1133">Transmembrane helix</keyword>
<sequence>MKKKILFLFLFLLILFPLVNAQPPLEQGASNFAEGYEIEFTKLDVIKVNETHLFNVHVFNISNGLRLTNTTTSCGFHLFNSSGNHIIDQQEMTFNEFGFDWEYEASPGNFTLAGDYSYLVVCNETNFGGLISIGFHVTESGFSINEGNSTILFTVILFMMILGTIFITAFFKKEGKFQVKWTFFVLGYILFLSGLTLTQISLRDSLVNPAITNFLDTFLATGFIIFWFAFGLLIIIWIITTLQTLLFDKIQKNIQKFE</sequence>
<organism evidence="2">
    <name type="scientific">marine sediment metagenome</name>
    <dbReference type="NCBI Taxonomy" id="412755"/>
    <lineage>
        <taxon>unclassified sequences</taxon>
        <taxon>metagenomes</taxon>
        <taxon>ecological metagenomes</taxon>
    </lineage>
</organism>
<feature type="transmembrane region" description="Helical" evidence="1">
    <location>
        <begin position="183"/>
        <end position="202"/>
    </location>
</feature>
<gene>
    <name evidence="2" type="ORF">LCGC14_1080130</name>
</gene>
<comment type="caution">
    <text evidence="2">The sequence shown here is derived from an EMBL/GenBank/DDBJ whole genome shotgun (WGS) entry which is preliminary data.</text>
</comment>
<reference evidence="2" key="1">
    <citation type="journal article" date="2015" name="Nature">
        <title>Complex archaea that bridge the gap between prokaryotes and eukaryotes.</title>
        <authorList>
            <person name="Spang A."/>
            <person name="Saw J.H."/>
            <person name="Jorgensen S.L."/>
            <person name="Zaremba-Niedzwiedzka K."/>
            <person name="Martijn J."/>
            <person name="Lind A.E."/>
            <person name="van Eijk R."/>
            <person name="Schleper C."/>
            <person name="Guy L."/>
            <person name="Ettema T.J."/>
        </authorList>
    </citation>
    <scope>NUCLEOTIDE SEQUENCE</scope>
</reference>
<name>A0A0F9MFM1_9ZZZZ</name>
<keyword evidence="1" id="KW-0472">Membrane</keyword>
<evidence type="ECO:0000256" key="1">
    <source>
        <dbReference type="SAM" id="Phobius"/>
    </source>
</evidence>
<keyword evidence="1" id="KW-0812">Transmembrane</keyword>
<evidence type="ECO:0000313" key="2">
    <source>
        <dbReference type="EMBL" id="KKN06155.1"/>
    </source>
</evidence>